<evidence type="ECO:0000313" key="2">
    <source>
        <dbReference type="EMBL" id="KAJ4251071.1"/>
    </source>
</evidence>
<dbReference type="EMBL" id="JAOQAZ010000029">
    <property type="protein sequence ID" value="KAJ4251071.1"/>
    <property type="molecule type" value="Genomic_DNA"/>
</dbReference>
<dbReference type="AlphaFoldDB" id="A0A9W8V9M6"/>
<evidence type="ECO:0000313" key="3">
    <source>
        <dbReference type="Proteomes" id="UP001152049"/>
    </source>
</evidence>
<dbReference type="Proteomes" id="UP001152049">
    <property type="component" value="Unassembled WGS sequence"/>
</dbReference>
<feature type="region of interest" description="Disordered" evidence="1">
    <location>
        <begin position="423"/>
        <end position="490"/>
    </location>
</feature>
<keyword evidence="3" id="KW-1185">Reference proteome</keyword>
<accession>A0A9W8V9M6</accession>
<evidence type="ECO:0000256" key="1">
    <source>
        <dbReference type="SAM" id="MobiDB-lite"/>
    </source>
</evidence>
<feature type="region of interest" description="Disordered" evidence="1">
    <location>
        <begin position="1"/>
        <end position="34"/>
    </location>
</feature>
<reference evidence="2" key="1">
    <citation type="submission" date="2022-09" db="EMBL/GenBank/DDBJ databases">
        <title>Fusarium specimens isolated from Avocado Roots.</title>
        <authorList>
            <person name="Stajich J."/>
            <person name="Roper C."/>
            <person name="Heimlech-Rivalta G."/>
        </authorList>
    </citation>
    <scope>NUCLEOTIDE SEQUENCE</scope>
    <source>
        <strain evidence="2">CF00136</strain>
    </source>
</reference>
<name>A0A9W8V9M6_9HYPO</name>
<feature type="compositionally biased region" description="Polar residues" evidence="1">
    <location>
        <begin position="428"/>
        <end position="438"/>
    </location>
</feature>
<organism evidence="2 3">
    <name type="scientific">Fusarium torreyae</name>
    <dbReference type="NCBI Taxonomy" id="1237075"/>
    <lineage>
        <taxon>Eukaryota</taxon>
        <taxon>Fungi</taxon>
        <taxon>Dikarya</taxon>
        <taxon>Ascomycota</taxon>
        <taxon>Pezizomycotina</taxon>
        <taxon>Sordariomycetes</taxon>
        <taxon>Hypocreomycetidae</taxon>
        <taxon>Hypocreales</taxon>
        <taxon>Nectriaceae</taxon>
        <taxon>Fusarium</taxon>
    </lineage>
</organism>
<proteinExistence type="predicted"/>
<feature type="compositionally biased region" description="Polar residues" evidence="1">
    <location>
        <begin position="546"/>
        <end position="558"/>
    </location>
</feature>
<protein>
    <submittedName>
        <fullName evidence="2">Uncharacterized protein</fullName>
    </submittedName>
</protein>
<comment type="caution">
    <text evidence="2">The sequence shown here is derived from an EMBL/GenBank/DDBJ whole genome shotgun (WGS) entry which is preliminary data.</text>
</comment>
<feature type="region of interest" description="Disordered" evidence="1">
    <location>
        <begin position="508"/>
        <end position="564"/>
    </location>
</feature>
<sequence length="649" mass="74022">MEDPRDHYGAIDSSFYPPQDRNPRGYFGSQNYGPQSYDLQKPLLKYPTPDILESKGLSKTYTIPAARRRKTAQNQDTSNTEWERFLTDWDEGTLTLRLVHNSEYSVYKDGREKINLVCPSSSSDSSANTRPLQMRWLLVLKMPFIAQELRQIAMTILEDIEKTSTAPAKDNGPRQQLVDTFRGIGRYDDHPLSETEPVIFLSSPYLALGEAIAHSGLDKDHGSVGLLQSLYGFDISSTQYTEEVIRKMKIGSSKDMIRIPQLWCLVIGSGLMITYSELSLTDLFGNLIHVDPNTSILEQPMNVRVEDEKQRQYNIVIDGKSSFVDFLQDAVALCRRPGTEVSDYELFIDSETKVTPQKWLDLVKTSHVEVVIFYVRFKGRYEGLRRAPHYMYDGYDMMPYGVPIPPPSPEVPSKPPLRRKALRRQQKNRQTNLVQATSIKERTVKPRSLSGHKIQHPPKSMQQVNRRQPRRPRRPRETVHTSAHKPTRINERVLNDVIIVRGKAQIFEGDSSTDDETKTPTTTNERAGLHDSNASQEQIGEDSSEESLVSSAEDSNLGETERPSNEELDLLRLTILPAETVSIQAMEHLDLPFYFSENKVVIQRLLSQEQIDELFRLGQEATTRSSRGDRGMIMMERKFQIQIPGLSEC</sequence>
<dbReference type="OrthoDB" id="5430750at2759"/>
<gene>
    <name evidence="2" type="ORF">NW762_011722</name>
</gene>